<sequence length="132" mass="14405">NTHLLLKIASIMTTVVALPAIDHVSSEEEVGESSAAGAARQNEPAIARHNPYSLVREDLYGFFDRVDVAPGCPMSKELDHGITDTWDELVGANEETAPTTLQGVNQRVTDLSTIVDQETTIMYGMMENDQDD</sequence>
<feature type="chain" id="PRO_5025665783" evidence="1">
    <location>
        <begin position="18"/>
        <end position="132"/>
    </location>
</feature>
<dbReference type="AlphaFoldDB" id="A0A699TZA2"/>
<name>A0A699TZA2_TANCI</name>
<dbReference type="EMBL" id="BKCJ011279199">
    <property type="protein sequence ID" value="GFD14408.1"/>
    <property type="molecule type" value="Genomic_DNA"/>
</dbReference>
<gene>
    <name evidence="2" type="ORF">Tci_886377</name>
</gene>
<comment type="caution">
    <text evidence="2">The sequence shown here is derived from an EMBL/GenBank/DDBJ whole genome shotgun (WGS) entry which is preliminary data.</text>
</comment>
<accession>A0A699TZA2</accession>
<evidence type="ECO:0000256" key="1">
    <source>
        <dbReference type="SAM" id="SignalP"/>
    </source>
</evidence>
<keyword evidence="1" id="KW-0732">Signal</keyword>
<feature type="signal peptide" evidence="1">
    <location>
        <begin position="1"/>
        <end position="17"/>
    </location>
</feature>
<protein>
    <submittedName>
        <fullName evidence="2">Uncharacterized protein</fullName>
    </submittedName>
</protein>
<evidence type="ECO:0000313" key="2">
    <source>
        <dbReference type="EMBL" id="GFD14408.1"/>
    </source>
</evidence>
<feature type="non-terminal residue" evidence="2">
    <location>
        <position position="1"/>
    </location>
</feature>
<organism evidence="2">
    <name type="scientific">Tanacetum cinerariifolium</name>
    <name type="common">Dalmatian daisy</name>
    <name type="synonym">Chrysanthemum cinerariifolium</name>
    <dbReference type="NCBI Taxonomy" id="118510"/>
    <lineage>
        <taxon>Eukaryota</taxon>
        <taxon>Viridiplantae</taxon>
        <taxon>Streptophyta</taxon>
        <taxon>Embryophyta</taxon>
        <taxon>Tracheophyta</taxon>
        <taxon>Spermatophyta</taxon>
        <taxon>Magnoliopsida</taxon>
        <taxon>eudicotyledons</taxon>
        <taxon>Gunneridae</taxon>
        <taxon>Pentapetalae</taxon>
        <taxon>asterids</taxon>
        <taxon>campanulids</taxon>
        <taxon>Asterales</taxon>
        <taxon>Asteraceae</taxon>
        <taxon>Asteroideae</taxon>
        <taxon>Anthemideae</taxon>
        <taxon>Anthemidinae</taxon>
        <taxon>Tanacetum</taxon>
    </lineage>
</organism>
<reference evidence="2" key="1">
    <citation type="journal article" date="2019" name="Sci. Rep.">
        <title>Draft genome of Tanacetum cinerariifolium, the natural source of mosquito coil.</title>
        <authorList>
            <person name="Yamashiro T."/>
            <person name="Shiraishi A."/>
            <person name="Satake H."/>
            <person name="Nakayama K."/>
        </authorList>
    </citation>
    <scope>NUCLEOTIDE SEQUENCE</scope>
</reference>
<proteinExistence type="predicted"/>
<feature type="non-terminal residue" evidence="2">
    <location>
        <position position="132"/>
    </location>
</feature>